<dbReference type="GO" id="GO:0003677">
    <property type="term" value="F:DNA binding"/>
    <property type="evidence" value="ECO:0007669"/>
    <property type="project" value="InterPro"/>
</dbReference>
<protein>
    <recommendedName>
        <fullName evidence="6">Integrase</fullName>
    </recommendedName>
</protein>
<evidence type="ECO:0008006" key="6">
    <source>
        <dbReference type="Google" id="ProtNLM"/>
    </source>
</evidence>
<name>A0A7U7G9Y3_9GAMM</name>
<dbReference type="InterPro" id="IPR013762">
    <property type="entry name" value="Integrase-like_cat_sf"/>
</dbReference>
<accession>A0A7U7G9Y3</accession>
<proteinExistence type="predicted"/>
<dbReference type="EMBL" id="CBTK010000088">
    <property type="protein sequence ID" value="CDH44627.1"/>
    <property type="molecule type" value="Genomic_DNA"/>
</dbReference>
<evidence type="ECO:0000259" key="2">
    <source>
        <dbReference type="Pfam" id="PF12834"/>
    </source>
</evidence>
<dbReference type="Proteomes" id="UP000019184">
    <property type="component" value="Unassembled WGS sequence"/>
</dbReference>
<feature type="domain" description="Integrase catalytic" evidence="3">
    <location>
        <begin position="157"/>
        <end position="278"/>
    </location>
</feature>
<evidence type="ECO:0000313" key="4">
    <source>
        <dbReference type="EMBL" id="CDH44627.1"/>
    </source>
</evidence>
<evidence type="ECO:0000313" key="5">
    <source>
        <dbReference type="Proteomes" id="UP000019184"/>
    </source>
</evidence>
<reference evidence="4 5" key="1">
    <citation type="journal article" date="2014" name="ISME J.">
        <title>Candidatus Competibacter-lineage genomes retrieved from metagenomes reveal functional metabolic diversity.</title>
        <authorList>
            <person name="McIlroy S.J."/>
            <person name="Albertsen M."/>
            <person name="Andresen E.K."/>
            <person name="Saunders A.M."/>
            <person name="Kristiansen R."/>
            <person name="Stokholm-Bjerregaard M."/>
            <person name="Nielsen K.L."/>
            <person name="Nielsen P.H."/>
        </authorList>
    </citation>
    <scope>NUCLEOTIDE SEQUENCE [LARGE SCALE GENOMIC DNA]</scope>
    <source>
        <strain evidence="4 5">Run_B_J11</strain>
    </source>
</reference>
<feature type="domain" description="Putative integrase N-terminal" evidence="2">
    <location>
        <begin position="32"/>
        <end position="119"/>
    </location>
</feature>
<organism evidence="4 5">
    <name type="scientific">Candidatus Contendobacter odensis Run_B_J11</name>
    <dbReference type="NCBI Taxonomy" id="1400861"/>
    <lineage>
        <taxon>Bacteria</taxon>
        <taxon>Pseudomonadati</taxon>
        <taxon>Pseudomonadota</taxon>
        <taxon>Gammaproteobacteria</taxon>
        <taxon>Candidatus Competibacteraceae</taxon>
        <taxon>Candidatus Contendibacter</taxon>
    </lineage>
</organism>
<dbReference type="InterPro" id="IPR011010">
    <property type="entry name" value="DNA_brk_join_enz"/>
</dbReference>
<dbReference type="GO" id="GO:0006310">
    <property type="term" value="P:DNA recombination"/>
    <property type="evidence" value="ECO:0007669"/>
    <property type="project" value="UniProtKB-KW"/>
</dbReference>
<dbReference type="GO" id="GO:0015074">
    <property type="term" value="P:DNA integration"/>
    <property type="evidence" value="ECO:0007669"/>
    <property type="project" value="InterPro"/>
</dbReference>
<keyword evidence="1" id="KW-0233">DNA recombination</keyword>
<dbReference type="InterPro" id="IPR024456">
    <property type="entry name" value="Integrase_catalytic_putative"/>
</dbReference>
<dbReference type="Gene3D" id="1.10.443.10">
    <property type="entry name" value="Intergrase catalytic core"/>
    <property type="match status" value="1"/>
</dbReference>
<dbReference type="Pfam" id="PF12834">
    <property type="entry name" value="Phage_int_SAM_2"/>
    <property type="match status" value="1"/>
</dbReference>
<evidence type="ECO:0000256" key="1">
    <source>
        <dbReference type="ARBA" id="ARBA00023172"/>
    </source>
</evidence>
<dbReference type="Pfam" id="PF12835">
    <property type="entry name" value="Integrase_1"/>
    <property type="match status" value="1"/>
</dbReference>
<comment type="caution">
    <text evidence="4">The sequence shown here is derived from an EMBL/GenBank/DDBJ whole genome shotgun (WGS) entry which is preliminary data.</text>
</comment>
<keyword evidence="5" id="KW-1185">Reference proteome</keyword>
<gene>
    <name evidence="4" type="ORF">BN874_1780004</name>
</gene>
<dbReference type="OrthoDB" id="5394387at2"/>
<dbReference type="RefSeq" id="WP_051497546.1">
    <property type="nucleotide sequence ID" value="NZ_CBTK010000088.1"/>
</dbReference>
<dbReference type="InterPro" id="IPR024457">
    <property type="entry name" value="Putative_integrase_N"/>
</dbReference>
<evidence type="ECO:0000259" key="3">
    <source>
        <dbReference type="Pfam" id="PF12835"/>
    </source>
</evidence>
<sequence>MAQETPRSRAADEAKPRLGKRGRALASLDGVLKKNLRRSANGRKTVSHATIADRAGFYDRMIRQLHELGYKITEVRHLKPKHIEALMRLWETQELSASTLQKRFSHLRLLCGWIGKQSMLRDGPSYLANPEAFQRTYEAQYDHSWTAAGVDPALKIAEIAAADPQVARVLRLQHAFGLRLQEASLLNPLRDRVEDTYLRVWAGTKGGRPRVVPIETDAQRAVLAEAEGYVALTKRSMIPPESDLKQWLQHCYYVLAHHGITRQDGLVSHGLRHQYANDVYEQQTGETSPVRGGGPVHRAADVEAKYDVSARLGHARPGITAAYYGHPETPPIPEVARRNPQSLRADYRVQQQGLAARVRANLTQRRNGSGPLSAATLDVRWRLLNQMVKILALAGQPLHTPDDLNAAHVEVLLRHWHASPTLQRHSAILSVRLLSQLCGWLDQPALALDVGQRWRALQSGADDAIAPPRPLSEAAIQERIARIRAQDARGALHLELVRVVGLSHRQAAMLQPGVSYQDGHLDVIWETPKNQVLRYPLTGERQRAVVQDALALLPDPQEPVCPVSLALSTWLGRVYELQRTVGRIGIPGEPTLAALKDPDAPTPTVLYREDWLLHRAGLDRAPKRGSRASDR</sequence>
<dbReference type="SUPFAM" id="SSF56349">
    <property type="entry name" value="DNA breaking-rejoining enzymes"/>
    <property type="match status" value="1"/>
</dbReference>
<dbReference type="AlphaFoldDB" id="A0A7U7G9Y3"/>